<evidence type="ECO:0000313" key="5">
    <source>
        <dbReference type="EMBL" id="RYC67209.1"/>
    </source>
</evidence>
<dbReference type="SUPFAM" id="SSF51011">
    <property type="entry name" value="Glycosyl hydrolase domain"/>
    <property type="match status" value="1"/>
</dbReference>
<dbReference type="AlphaFoldDB" id="A0A4Q2UK95"/>
<evidence type="ECO:0000313" key="4">
    <source>
        <dbReference type="EMBL" id="RYC67081.1"/>
    </source>
</evidence>
<feature type="domain" description="Glycosyl hydrolase family 13 catalytic" evidence="3">
    <location>
        <begin position="106"/>
        <end position="486"/>
    </location>
</feature>
<comment type="similarity">
    <text evidence="1">Belongs to the glycosyl hydrolase 13 family.</text>
</comment>
<dbReference type="EMBL" id="SBLB01000009">
    <property type="protein sequence ID" value="RYC67209.1"/>
    <property type="molecule type" value="Genomic_DNA"/>
</dbReference>
<feature type="region of interest" description="Disordered" evidence="2">
    <location>
        <begin position="445"/>
        <end position="467"/>
    </location>
</feature>
<dbReference type="CDD" id="cd02853">
    <property type="entry name" value="E_set_MTHase_like_N"/>
    <property type="match status" value="1"/>
</dbReference>
<reference evidence="5 6" key="1">
    <citation type="submission" date="2019-01" db="EMBL/GenBank/DDBJ databases">
        <title>Spirosoma flava sp. nov., a propanil-degrading bacterium isolated from herbicide-contaminated soil.</title>
        <authorList>
            <person name="Zhang L."/>
            <person name="Jiang J.-D."/>
        </authorList>
    </citation>
    <scope>NUCLEOTIDE SEQUENCE [LARGE SCALE GENOMIC DNA]</scope>
    <source>
        <strain evidence="5 6">TY50</strain>
    </source>
</reference>
<evidence type="ECO:0000259" key="3">
    <source>
        <dbReference type="SMART" id="SM00642"/>
    </source>
</evidence>
<dbReference type="SUPFAM" id="SSF51445">
    <property type="entry name" value="(Trans)glycosidases"/>
    <property type="match status" value="1"/>
</dbReference>
<proteinExistence type="inferred from homology"/>
<dbReference type="EMBL" id="SBLB01000009">
    <property type="protein sequence ID" value="RYC67081.1"/>
    <property type="molecule type" value="Genomic_DNA"/>
</dbReference>
<dbReference type="PANTHER" id="PTHR43002">
    <property type="entry name" value="GLYCOGEN DEBRANCHING ENZYME"/>
    <property type="match status" value="1"/>
</dbReference>
<dbReference type="GO" id="GO:0005975">
    <property type="term" value="P:carbohydrate metabolic process"/>
    <property type="evidence" value="ECO:0007669"/>
    <property type="project" value="InterPro"/>
</dbReference>
<gene>
    <name evidence="4" type="ORF">EQG79_25705</name>
    <name evidence="5" type="ORF">EQG79_26415</name>
</gene>
<dbReference type="SMART" id="SM00642">
    <property type="entry name" value="Aamy"/>
    <property type="match status" value="1"/>
</dbReference>
<dbReference type="Pfam" id="PF02922">
    <property type="entry name" value="CBM_48"/>
    <property type="match status" value="1"/>
</dbReference>
<dbReference type="InterPro" id="IPR014756">
    <property type="entry name" value="Ig_E-set"/>
</dbReference>
<name>A0A4Q2UK95_9BACT</name>
<dbReference type="Gene3D" id="2.60.40.10">
    <property type="entry name" value="Immunoglobulins"/>
    <property type="match status" value="1"/>
</dbReference>
<evidence type="ECO:0000256" key="2">
    <source>
        <dbReference type="SAM" id="MobiDB-lite"/>
    </source>
</evidence>
<sequence>MSCSQLTLLKSTMGQVELNRRTLGVTFDAGQKAKIRLWAPYASQVALTINRDSLTLPLTRSELGYWSAETDQLKPGDRYSFVLENEEEYADPASLVQPDGVYGPSQAFDTSAFYWEDTCWVNPPFDEYIIYELDVYTFSAEGTFMGIADKLGYLKALGVNAIVIRPVTPFPDAQKGHHPDIFMYAVQASYGGPGQLQKLVNACHYEGIAVTVDLSYNHVDQQKQYLEDVAARCTGSDDRNRRRTGNNGRAWRQARRQYIVENALMWLRDFHVDALRLNDLQVLPDAEAVLSDIRQQADALTGLTGRHYYLLVEDSPEQEADQDAEPMGGGRPVKADQAYRNYYETDGHTRKAYREDFIYDRQFSSVLRELFGREAETIVSEPSVMFTRPHEAGHGLSATEEGGGQPSFESMKLMAGSILVSPYVPSLFMGDEWGGTNPFAVLTPAEGGTEASADTDQDLAAAASDAQPDETNKTLYAYYQALTRLRRQQPALYHLNRKQTSVNQQPDQETMVVHRWYERNDILCLMNFSEEKREITVPALNTYWHKLIDSADPAWLGPEAGPEWLSDGDTITLQPESILIYKGCDQPDPQACADEHVSV</sequence>
<dbReference type="Proteomes" id="UP000290407">
    <property type="component" value="Unassembled WGS sequence"/>
</dbReference>
<dbReference type="InterPro" id="IPR004193">
    <property type="entry name" value="Glyco_hydro_13_N"/>
</dbReference>
<dbReference type="InterPro" id="IPR013783">
    <property type="entry name" value="Ig-like_fold"/>
</dbReference>
<dbReference type="GO" id="GO:0004553">
    <property type="term" value="F:hydrolase activity, hydrolyzing O-glycosyl compounds"/>
    <property type="evidence" value="ECO:0007669"/>
    <property type="project" value="InterPro"/>
</dbReference>
<dbReference type="Pfam" id="PF00128">
    <property type="entry name" value="Alpha-amylase"/>
    <property type="match status" value="1"/>
</dbReference>
<accession>A0A4Q2UK95</accession>
<dbReference type="Gene3D" id="3.20.20.80">
    <property type="entry name" value="Glycosidases"/>
    <property type="match status" value="1"/>
</dbReference>
<comment type="caution">
    <text evidence="5">The sequence shown here is derived from an EMBL/GenBank/DDBJ whole genome shotgun (WGS) entry which is preliminary data.</text>
</comment>
<evidence type="ECO:0000256" key="1">
    <source>
        <dbReference type="ARBA" id="ARBA00008061"/>
    </source>
</evidence>
<dbReference type="InterPro" id="IPR006047">
    <property type="entry name" value="GH13_cat_dom"/>
</dbReference>
<dbReference type="InterPro" id="IPR017853">
    <property type="entry name" value="GH"/>
</dbReference>
<organism evidence="5 6">
    <name type="scientific">Spirosoma sordidisoli</name>
    <dbReference type="NCBI Taxonomy" id="2502893"/>
    <lineage>
        <taxon>Bacteria</taxon>
        <taxon>Pseudomonadati</taxon>
        <taxon>Bacteroidota</taxon>
        <taxon>Cytophagia</taxon>
        <taxon>Cytophagales</taxon>
        <taxon>Cytophagaceae</taxon>
        <taxon>Spirosoma</taxon>
    </lineage>
</organism>
<feature type="compositionally biased region" description="Low complexity" evidence="2">
    <location>
        <begin position="451"/>
        <end position="466"/>
    </location>
</feature>
<keyword evidence="6" id="KW-1185">Reference proteome</keyword>
<dbReference type="SUPFAM" id="SSF81296">
    <property type="entry name" value="E set domains"/>
    <property type="match status" value="1"/>
</dbReference>
<protein>
    <submittedName>
        <fullName evidence="5">DUF3459 domain-containing protein</fullName>
    </submittedName>
</protein>
<evidence type="ECO:0000313" key="6">
    <source>
        <dbReference type="Proteomes" id="UP000290407"/>
    </source>
</evidence>